<dbReference type="GO" id="GO:0070007">
    <property type="term" value="F:glutamic-type endopeptidase activity"/>
    <property type="evidence" value="ECO:0007669"/>
    <property type="project" value="InterPro"/>
</dbReference>
<comment type="caution">
    <text evidence="3">The sequence shown here is derived from an EMBL/GenBank/DDBJ whole genome shotgun (WGS) entry which is preliminary data.</text>
</comment>
<dbReference type="SUPFAM" id="SSF49899">
    <property type="entry name" value="Concanavalin A-like lectins/glucanases"/>
    <property type="match status" value="1"/>
</dbReference>
<keyword evidence="4" id="KW-1185">Reference proteome</keyword>
<dbReference type="Gene3D" id="2.60.120.700">
    <property type="entry name" value="Peptidase G1"/>
    <property type="match status" value="1"/>
</dbReference>
<dbReference type="Proteomes" id="UP001194468">
    <property type="component" value="Unassembled WGS sequence"/>
</dbReference>
<reference evidence="3" key="1">
    <citation type="submission" date="2019-10" db="EMBL/GenBank/DDBJ databases">
        <authorList>
            <consortium name="DOE Joint Genome Institute"/>
            <person name="Kuo A."/>
            <person name="Miyauchi S."/>
            <person name="Kiss E."/>
            <person name="Drula E."/>
            <person name="Kohler A."/>
            <person name="Sanchez-Garcia M."/>
            <person name="Andreopoulos B."/>
            <person name="Barry K.W."/>
            <person name="Bonito G."/>
            <person name="Buee M."/>
            <person name="Carver A."/>
            <person name="Chen C."/>
            <person name="Cichocki N."/>
            <person name="Clum A."/>
            <person name="Culley D."/>
            <person name="Crous P.W."/>
            <person name="Fauchery L."/>
            <person name="Girlanda M."/>
            <person name="Hayes R."/>
            <person name="Keri Z."/>
            <person name="LaButti K."/>
            <person name="Lipzen A."/>
            <person name="Lombard V."/>
            <person name="Magnuson J."/>
            <person name="Maillard F."/>
            <person name="Morin E."/>
            <person name="Murat C."/>
            <person name="Nolan M."/>
            <person name="Ohm R."/>
            <person name="Pangilinan J."/>
            <person name="Pereira M."/>
            <person name="Perotto S."/>
            <person name="Peter M."/>
            <person name="Riley R."/>
            <person name="Sitrit Y."/>
            <person name="Stielow B."/>
            <person name="Szollosi G."/>
            <person name="Zifcakova L."/>
            <person name="Stursova M."/>
            <person name="Spatafora J.W."/>
            <person name="Tedersoo L."/>
            <person name="Vaario L.-M."/>
            <person name="Yamada A."/>
            <person name="Yan M."/>
            <person name="Wang P."/>
            <person name="Xu J."/>
            <person name="Bruns T."/>
            <person name="Baldrian P."/>
            <person name="Vilgalys R."/>
            <person name="Henrissat B."/>
            <person name="Grigoriev I.V."/>
            <person name="Hibbett D."/>
            <person name="Nagy L.G."/>
            <person name="Martin F.M."/>
        </authorList>
    </citation>
    <scope>NUCLEOTIDE SEQUENCE</scope>
    <source>
        <strain evidence="3">BED1</strain>
    </source>
</reference>
<feature type="signal peptide" evidence="2">
    <location>
        <begin position="1"/>
        <end position="18"/>
    </location>
</feature>
<evidence type="ECO:0000313" key="3">
    <source>
        <dbReference type="EMBL" id="KAF8437242.1"/>
    </source>
</evidence>
<dbReference type="InterPro" id="IPR000250">
    <property type="entry name" value="Peptidase_G1"/>
</dbReference>
<dbReference type="InterPro" id="IPR038656">
    <property type="entry name" value="Peptidase_G1_sf"/>
</dbReference>
<feature type="chain" id="PRO_5042265916" evidence="2">
    <location>
        <begin position="19"/>
        <end position="244"/>
    </location>
</feature>
<dbReference type="PANTHER" id="PTHR37536:SF1">
    <property type="entry name" value="ASPERGILLOPEPSIN, PUTAITVE (AFU_ORTHOLOGUE AFUA_7G01200)"/>
    <property type="match status" value="1"/>
</dbReference>
<dbReference type="GO" id="GO:0006508">
    <property type="term" value="P:proteolysis"/>
    <property type="evidence" value="ECO:0007669"/>
    <property type="project" value="InterPro"/>
</dbReference>
<proteinExistence type="predicted"/>
<feature type="active site" description="Proton acceptor" evidence="1">
    <location>
        <position position="180"/>
    </location>
</feature>
<accession>A0AAD4BQV3</accession>
<protein>
    <submittedName>
        <fullName evidence="3">Peptidase G1</fullName>
    </submittedName>
</protein>
<dbReference type="AlphaFoldDB" id="A0AAD4BQV3"/>
<dbReference type="PANTHER" id="PTHR37536">
    <property type="entry name" value="PUTATIVE (AFU_ORTHOLOGUE AFUA_3G02970)-RELATED"/>
    <property type="match status" value="1"/>
</dbReference>
<dbReference type="Pfam" id="PF01828">
    <property type="entry name" value="Peptidase_A4"/>
    <property type="match status" value="1"/>
</dbReference>
<dbReference type="CDD" id="cd13426">
    <property type="entry name" value="Peptidase_G1"/>
    <property type="match status" value="1"/>
</dbReference>
<sequence length="244" mass="26284">MRFNSILISSFFASAVLAAPGRERRSFRVADTLSYSLWAGKLLTLESGNIQFVSSIIHAPDIAGQPVGSSGSTVVGIDGSGGCPSTLQLGLKYNVTAEGPSYTVIYRYDIASGGNVSASDMQINAGDKIKLTVDAPLDVNRKQLEVNITVNNLTNNQNFTTQFSNLSESLCGKTAQWLVEDLTNKDIFPPVKPMLNLGTLTFERAQVGGNDFRQLDSNIVNIVQNGKNLTSAWANDDSVTVTWL</sequence>
<evidence type="ECO:0000313" key="4">
    <source>
        <dbReference type="Proteomes" id="UP001194468"/>
    </source>
</evidence>
<reference evidence="3" key="2">
    <citation type="journal article" date="2020" name="Nat. Commun.">
        <title>Large-scale genome sequencing of mycorrhizal fungi provides insights into the early evolution of symbiotic traits.</title>
        <authorList>
            <person name="Miyauchi S."/>
            <person name="Kiss E."/>
            <person name="Kuo A."/>
            <person name="Drula E."/>
            <person name="Kohler A."/>
            <person name="Sanchez-Garcia M."/>
            <person name="Morin E."/>
            <person name="Andreopoulos B."/>
            <person name="Barry K.W."/>
            <person name="Bonito G."/>
            <person name="Buee M."/>
            <person name="Carver A."/>
            <person name="Chen C."/>
            <person name="Cichocki N."/>
            <person name="Clum A."/>
            <person name="Culley D."/>
            <person name="Crous P.W."/>
            <person name="Fauchery L."/>
            <person name="Girlanda M."/>
            <person name="Hayes R.D."/>
            <person name="Keri Z."/>
            <person name="LaButti K."/>
            <person name="Lipzen A."/>
            <person name="Lombard V."/>
            <person name="Magnuson J."/>
            <person name="Maillard F."/>
            <person name="Murat C."/>
            <person name="Nolan M."/>
            <person name="Ohm R.A."/>
            <person name="Pangilinan J."/>
            <person name="Pereira M.F."/>
            <person name="Perotto S."/>
            <person name="Peter M."/>
            <person name="Pfister S."/>
            <person name="Riley R."/>
            <person name="Sitrit Y."/>
            <person name="Stielow J.B."/>
            <person name="Szollosi G."/>
            <person name="Zifcakova L."/>
            <person name="Stursova M."/>
            <person name="Spatafora J.W."/>
            <person name="Tedersoo L."/>
            <person name="Vaario L.M."/>
            <person name="Yamada A."/>
            <person name="Yan M."/>
            <person name="Wang P."/>
            <person name="Xu J."/>
            <person name="Bruns T."/>
            <person name="Baldrian P."/>
            <person name="Vilgalys R."/>
            <person name="Dunand C."/>
            <person name="Henrissat B."/>
            <person name="Grigoriev I.V."/>
            <person name="Hibbett D."/>
            <person name="Nagy L.G."/>
            <person name="Martin F.M."/>
        </authorList>
    </citation>
    <scope>NUCLEOTIDE SEQUENCE</scope>
    <source>
        <strain evidence="3">BED1</strain>
    </source>
</reference>
<evidence type="ECO:0000256" key="2">
    <source>
        <dbReference type="SAM" id="SignalP"/>
    </source>
</evidence>
<name>A0AAD4BQV3_BOLED</name>
<gene>
    <name evidence="3" type="ORF">L210DRAFT_3547266</name>
</gene>
<dbReference type="EMBL" id="WHUW01000019">
    <property type="protein sequence ID" value="KAF8437242.1"/>
    <property type="molecule type" value="Genomic_DNA"/>
</dbReference>
<evidence type="ECO:0000256" key="1">
    <source>
        <dbReference type="PIRSR" id="PIRSR600250-50"/>
    </source>
</evidence>
<keyword evidence="2" id="KW-0732">Signal</keyword>
<organism evidence="3 4">
    <name type="scientific">Boletus edulis BED1</name>
    <dbReference type="NCBI Taxonomy" id="1328754"/>
    <lineage>
        <taxon>Eukaryota</taxon>
        <taxon>Fungi</taxon>
        <taxon>Dikarya</taxon>
        <taxon>Basidiomycota</taxon>
        <taxon>Agaricomycotina</taxon>
        <taxon>Agaricomycetes</taxon>
        <taxon>Agaricomycetidae</taxon>
        <taxon>Boletales</taxon>
        <taxon>Boletineae</taxon>
        <taxon>Boletaceae</taxon>
        <taxon>Boletoideae</taxon>
        <taxon>Boletus</taxon>
    </lineage>
</organism>
<dbReference type="InterPro" id="IPR013320">
    <property type="entry name" value="ConA-like_dom_sf"/>
</dbReference>